<evidence type="ECO:0000313" key="2">
    <source>
        <dbReference type="EMBL" id="MFM9611865.1"/>
    </source>
</evidence>
<dbReference type="EMBL" id="JBJVNI010000013">
    <property type="protein sequence ID" value="MFM9611865.1"/>
    <property type="molecule type" value="Genomic_DNA"/>
</dbReference>
<reference evidence="2 3" key="1">
    <citation type="submission" date="2024-12" db="EMBL/GenBank/DDBJ databases">
        <title>Forecasting of Potato common scab and diversities of Pathogenic streptomyces spp. in china.</title>
        <authorList>
            <person name="Handique U."/>
            <person name="Wu J."/>
        </authorList>
    </citation>
    <scope>NUCLEOTIDE SEQUENCE [LARGE SCALE GENOMIC DNA]</scope>
    <source>
        <strain evidence="2 3">ZRIMU1530</strain>
    </source>
</reference>
<comment type="caution">
    <text evidence="2">The sequence shown here is derived from an EMBL/GenBank/DDBJ whole genome shotgun (WGS) entry which is preliminary data.</text>
</comment>
<evidence type="ECO:0008006" key="4">
    <source>
        <dbReference type="Google" id="ProtNLM"/>
    </source>
</evidence>
<evidence type="ECO:0000256" key="1">
    <source>
        <dbReference type="SAM" id="MobiDB-lite"/>
    </source>
</evidence>
<dbReference type="RefSeq" id="WP_409122483.1">
    <property type="nucleotide sequence ID" value="NZ_JBJVNI010000013.1"/>
</dbReference>
<evidence type="ECO:0000313" key="3">
    <source>
        <dbReference type="Proteomes" id="UP001631957"/>
    </source>
</evidence>
<keyword evidence="3" id="KW-1185">Reference proteome</keyword>
<accession>A0ABW9HXX7</accession>
<feature type="compositionally biased region" description="Polar residues" evidence="1">
    <location>
        <begin position="1"/>
        <end position="11"/>
    </location>
</feature>
<organism evidence="2 3">
    <name type="scientific">Streptomyces niveiscabiei</name>
    <dbReference type="NCBI Taxonomy" id="164115"/>
    <lineage>
        <taxon>Bacteria</taxon>
        <taxon>Bacillati</taxon>
        <taxon>Actinomycetota</taxon>
        <taxon>Actinomycetes</taxon>
        <taxon>Kitasatosporales</taxon>
        <taxon>Streptomycetaceae</taxon>
        <taxon>Streptomyces</taxon>
    </lineage>
</organism>
<proteinExistence type="predicted"/>
<sequence length="166" mass="17591">MSPQRQDTQAGPQHRPATQEARSSAAQDEAGRPVLLPPGVDAGPAGGALGASGKPAGDAMVQRFELTPAGEARPTLTSAGQLAAAQAGTAITGTWTQNVVIDGLWCINQTRNAYFRVKGGGWKKIYNATDWAFTALTTLASQARQTNHAISFREESDGMVHEIYLW</sequence>
<dbReference type="Proteomes" id="UP001631957">
    <property type="component" value="Unassembled WGS sequence"/>
</dbReference>
<name>A0ABW9HXX7_9ACTN</name>
<gene>
    <name evidence="2" type="ORF">ACKI18_24530</name>
</gene>
<feature type="region of interest" description="Disordered" evidence="1">
    <location>
        <begin position="1"/>
        <end position="56"/>
    </location>
</feature>
<protein>
    <recommendedName>
        <fullName evidence="4">Secreted protein</fullName>
    </recommendedName>
</protein>